<organism evidence="4 5">
    <name type="scientific">Ranatra chinensis</name>
    <dbReference type="NCBI Taxonomy" id="642074"/>
    <lineage>
        <taxon>Eukaryota</taxon>
        <taxon>Metazoa</taxon>
        <taxon>Ecdysozoa</taxon>
        <taxon>Arthropoda</taxon>
        <taxon>Hexapoda</taxon>
        <taxon>Insecta</taxon>
        <taxon>Pterygota</taxon>
        <taxon>Neoptera</taxon>
        <taxon>Paraneoptera</taxon>
        <taxon>Hemiptera</taxon>
        <taxon>Heteroptera</taxon>
        <taxon>Panheteroptera</taxon>
        <taxon>Nepomorpha</taxon>
        <taxon>Nepidae</taxon>
        <taxon>Ranatrinae</taxon>
        <taxon>Ranatra</taxon>
    </lineage>
</organism>
<sequence>MASKRRNMFYQNKNQEATEIAILRTRKIIVISALALSSTTFVLRSQLTSKHEDCQDIRAEDYGPRSMRLSRVDCEIIDDLPPLKFHIRGNDYVLTGRDYVIQLKDQRRTACFTSFMILEGVSGLWILGDSFLGKFYTVFDYGNLAVAFAPLLGGSPPVHTHQTAKAVYHSHFNYTHH</sequence>
<feature type="domain" description="Peptidase A1" evidence="3">
    <location>
        <begin position="1"/>
        <end position="149"/>
    </location>
</feature>
<dbReference type="AlphaFoldDB" id="A0ABD0YVF9"/>
<evidence type="ECO:0000313" key="4">
    <source>
        <dbReference type="EMBL" id="KAL1139944.1"/>
    </source>
</evidence>
<evidence type="ECO:0000256" key="1">
    <source>
        <dbReference type="ARBA" id="ARBA00007447"/>
    </source>
</evidence>
<keyword evidence="5" id="KW-1185">Reference proteome</keyword>
<dbReference type="InterPro" id="IPR033121">
    <property type="entry name" value="PEPTIDASE_A1"/>
</dbReference>
<feature type="disulfide bond" evidence="2">
    <location>
        <begin position="74"/>
        <end position="111"/>
    </location>
</feature>
<dbReference type="SUPFAM" id="SSF50630">
    <property type="entry name" value="Acid proteases"/>
    <property type="match status" value="1"/>
</dbReference>
<dbReference type="PANTHER" id="PTHR47966:SF51">
    <property type="entry name" value="BETA-SITE APP-CLEAVING ENZYME, ISOFORM A-RELATED"/>
    <property type="match status" value="1"/>
</dbReference>
<evidence type="ECO:0000313" key="5">
    <source>
        <dbReference type="Proteomes" id="UP001558652"/>
    </source>
</evidence>
<dbReference type="InterPro" id="IPR021109">
    <property type="entry name" value="Peptidase_aspartic_dom_sf"/>
</dbReference>
<dbReference type="PROSITE" id="PS51767">
    <property type="entry name" value="PEPTIDASE_A1"/>
    <property type="match status" value="1"/>
</dbReference>
<dbReference type="EMBL" id="JBFDAA010000002">
    <property type="protein sequence ID" value="KAL1139944.1"/>
    <property type="molecule type" value="Genomic_DNA"/>
</dbReference>
<reference evidence="4 5" key="1">
    <citation type="submission" date="2024-07" db="EMBL/GenBank/DDBJ databases">
        <title>Chromosome-level genome assembly of the water stick insect Ranatra chinensis (Heteroptera: Nepidae).</title>
        <authorList>
            <person name="Liu X."/>
        </authorList>
    </citation>
    <scope>NUCLEOTIDE SEQUENCE [LARGE SCALE GENOMIC DNA]</scope>
    <source>
        <strain evidence="4">Cailab_2021Rc</strain>
        <tissue evidence="4">Muscle</tissue>
    </source>
</reference>
<comment type="caution">
    <text evidence="4">The sequence shown here is derived from an EMBL/GenBank/DDBJ whole genome shotgun (WGS) entry which is preliminary data.</text>
</comment>
<dbReference type="PANTHER" id="PTHR47966">
    <property type="entry name" value="BETA-SITE APP-CLEAVING ENZYME, ISOFORM A-RELATED"/>
    <property type="match status" value="1"/>
</dbReference>
<name>A0ABD0YVF9_9HEMI</name>
<dbReference type="Gene3D" id="2.40.70.10">
    <property type="entry name" value="Acid Proteases"/>
    <property type="match status" value="1"/>
</dbReference>
<dbReference type="InterPro" id="IPR001461">
    <property type="entry name" value="Aspartic_peptidase_A1"/>
</dbReference>
<keyword evidence="2" id="KW-1015">Disulfide bond</keyword>
<dbReference type="Pfam" id="PF00026">
    <property type="entry name" value="Asp"/>
    <property type="match status" value="1"/>
</dbReference>
<comment type="similarity">
    <text evidence="1">Belongs to the peptidase A1 family.</text>
</comment>
<protein>
    <recommendedName>
        <fullName evidence="3">Peptidase A1 domain-containing protein</fullName>
    </recommendedName>
</protein>
<gene>
    <name evidence="4" type="ORF">AAG570_006921</name>
</gene>
<evidence type="ECO:0000259" key="3">
    <source>
        <dbReference type="PROSITE" id="PS51767"/>
    </source>
</evidence>
<evidence type="ECO:0000256" key="2">
    <source>
        <dbReference type="PIRSR" id="PIRSR601461-2"/>
    </source>
</evidence>
<proteinExistence type="inferred from homology"/>
<dbReference type="Proteomes" id="UP001558652">
    <property type="component" value="Unassembled WGS sequence"/>
</dbReference>
<accession>A0ABD0YVF9</accession>